<organism evidence="2 3">
    <name type="scientific">Rhodococcus olei</name>
    <dbReference type="NCBI Taxonomy" id="2161675"/>
    <lineage>
        <taxon>Bacteria</taxon>
        <taxon>Bacillati</taxon>
        <taxon>Actinomycetota</taxon>
        <taxon>Actinomycetes</taxon>
        <taxon>Mycobacteriales</taxon>
        <taxon>Nocardiaceae</taxon>
        <taxon>Rhodococcus</taxon>
    </lineage>
</organism>
<evidence type="ECO:0000256" key="1">
    <source>
        <dbReference type="SAM" id="MobiDB-lite"/>
    </source>
</evidence>
<accession>A0ABP8PBF4</accession>
<feature type="compositionally biased region" description="Basic and acidic residues" evidence="1">
    <location>
        <begin position="24"/>
        <end position="37"/>
    </location>
</feature>
<protein>
    <submittedName>
        <fullName evidence="2">Uncharacterized protein</fullName>
    </submittedName>
</protein>
<feature type="compositionally biased region" description="Polar residues" evidence="1">
    <location>
        <begin position="1"/>
        <end position="21"/>
    </location>
</feature>
<evidence type="ECO:0000313" key="3">
    <source>
        <dbReference type="Proteomes" id="UP001501183"/>
    </source>
</evidence>
<proteinExistence type="predicted"/>
<reference evidence="3" key="1">
    <citation type="journal article" date="2019" name="Int. J. Syst. Evol. Microbiol.">
        <title>The Global Catalogue of Microorganisms (GCM) 10K type strain sequencing project: providing services to taxonomists for standard genome sequencing and annotation.</title>
        <authorList>
            <consortium name="The Broad Institute Genomics Platform"/>
            <consortium name="The Broad Institute Genome Sequencing Center for Infectious Disease"/>
            <person name="Wu L."/>
            <person name="Ma J."/>
        </authorList>
    </citation>
    <scope>NUCLEOTIDE SEQUENCE [LARGE SCALE GENOMIC DNA]</scope>
    <source>
        <strain evidence="3">JCM 32206</strain>
    </source>
</reference>
<keyword evidence="3" id="KW-1185">Reference proteome</keyword>
<dbReference type="Proteomes" id="UP001501183">
    <property type="component" value="Unassembled WGS sequence"/>
</dbReference>
<comment type="caution">
    <text evidence="2">The sequence shown here is derived from an EMBL/GenBank/DDBJ whole genome shotgun (WGS) entry which is preliminary data.</text>
</comment>
<gene>
    <name evidence="2" type="ORF">GCM10023094_35140</name>
</gene>
<feature type="region of interest" description="Disordered" evidence="1">
    <location>
        <begin position="1"/>
        <end position="45"/>
    </location>
</feature>
<sequence length="45" mass="4491">MSAATMQTPAGPSASGGTPSTAEIKARIEALFADRPEPSGTRSGE</sequence>
<evidence type="ECO:0000313" key="2">
    <source>
        <dbReference type="EMBL" id="GAA4483495.1"/>
    </source>
</evidence>
<name>A0ABP8PBF4_9NOCA</name>
<dbReference type="RefSeq" id="WP_345347766.1">
    <property type="nucleotide sequence ID" value="NZ_BAABFB010000053.1"/>
</dbReference>
<dbReference type="EMBL" id="BAABFB010000053">
    <property type="protein sequence ID" value="GAA4483495.1"/>
    <property type="molecule type" value="Genomic_DNA"/>
</dbReference>